<dbReference type="Gene3D" id="1.20.1280.290">
    <property type="match status" value="2"/>
</dbReference>
<evidence type="ECO:0000256" key="5">
    <source>
        <dbReference type="SAM" id="Phobius"/>
    </source>
</evidence>
<comment type="caution">
    <text evidence="6">The sequence shown here is derived from an EMBL/GenBank/DDBJ whole genome shotgun (WGS) entry which is preliminary data.</text>
</comment>
<dbReference type="PANTHER" id="PTHR16201">
    <property type="entry name" value="SEVEN TRANSMEMBRANE PROTEIN 1-RELATED"/>
    <property type="match status" value="1"/>
</dbReference>
<evidence type="ECO:0000256" key="3">
    <source>
        <dbReference type="ARBA" id="ARBA00022989"/>
    </source>
</evidence>
<organism evidence="6 7">
    <name type="scientific">Protea cynaroides</name>
    <dbReference type="NCBI Taxonomy" id="273540"/>
    <lineage>
        <taxon>Eukaryota</taxon>
        <taxon>Viridiplantae</taxon>
        <taxon>Streptophyta</taxon>
        <taxon>Embryophyta</taxon>
        <taxon>Tracheophyta</taxon>
        <taxon>Spermatophyta</taxon>
        <taxon>Magnoliopsida</taxon>
        <taxon>Proteales</taxon>
        <taxon>Proteaceae</taxon>
        <taxon>Protea</taxon>
    </lineage>
</organism>
<evidence type="ECO:0000256" key="2">
    <source>
        <dbReference type="ARBA" id="ARBA00022692"/>
    </source>
</evidence>
<keyword evidence="3 5" id="KW-1133">Transmembrane helix</keyword>
<evidence type="ECO:0000256" key="4">
    <source>
        <dbReference type="ARBA" id="ARBA00023136"/>
    </source>
</evidence>
<evidence type="ECO:0008006" key="8">
    <source>
        <dbReference type="Google" id="ProtNLM"/>
    </source>
</evidence>
<reference evidence="6" key="1">
    <citation type="journal article" date="2023" name="Plant J.">
        <title>The genome of the king protea, Protea cynaroides.</title>
        <authorList>
            <person name="Chang J."/>
            <person name="Duong T.A."/>
            <person name="Schoeman C."/>
            <person name="Ma X."/>
            <person name="Roodt D."/>
            <person name="Barker N."/>
            <person name="Li Z."/>
            <person name="Van de Peer Y."/>
            <person name="Mizrachi E."/>
        </authorList>
    </citation>
    <scope>NUCLEOTIDE SEQUENCE</scope>
    <source>
        <tissue evidence="6">Young leaves</tissue>
    </source>
</reference>
<feature type="transmembrane region" description="Helical" evidence="5">
    <location>
        <begin position="202"/>
        <end position="224"/>
    </location>
</feature>
<accession>A0A9Q0KHP8</accession>
<feature type="transmembrane region" description="Helical" evidence="5">
    <location>
        <begin position="494"/>
        <end position="519"/>
    </location>
</feature>
<keyword evidence="2 5" id="KW-0812">Transmembrane</keyword>
<dbReference type="SMART" id="SM00679">
    <property type="entry name" value="CTNS"/>
    <property type="match status" value="2"/>
</dbReference>
<dbReference type="AlphaFoldDB" id="A0A9Q0KHP8"/>
<dbReference type="FunFam" id="1.20.1280.290:FF:000019">
    <property type="entry name" value="PQ-loop repeat family protein / transmembrane family protein"/>
    <property type="match status" value="1"/>
</dbReference>
<evidence type="ECO:0000313" key="6">
    <source>
        <dbReference type="EMBL" id="KAJ4970732.1"/>
    </source>
</evidence>
<gene>
    <name evidence="6" type="ORF">NE237_003831</name>
</gene>
<comment type="subcellular location">
    <subcellularLocation>
        <location evidence="1">Membrane</location>
        <topology evidence="1">Multi-pass membrane protein</topology>
    </subcellularLocation>
</comment>
<name>A0A9Q0KHP8_9MAGN</name>
<dbReference type="InterPro" id="IPR006603">
    <property type="entry name" value="PQ-loop_rpt"/>
</dbReference>
<proteinExistence type="predicted"/>
<dbReference type="Pfam" id="PF04193">
    <property type="entry name" value="PQ-loop"/>
    <property type="match status" value="2"/>
</dbReference>
<feature type="transmembrane region" description="Helical" evidence="5">
    <location>
        <begin position="102"/>
        <end position="121"/>
    </location>
</feature>
<keyword evidence="4 5" id="KW-0472">Membrane</keyword>
<dbReference type="InterPro" id="IPR051415">
    <property type="entry name" value="LAAT-1"/>
</dbReference>
<feature type="transmembrane region" description="Helical" evidence="5">
    <location>
        <begin position="424"/>
        <end position="441"/>
    </location>
</feature>
<feature type="transmembrane region" description="Helical" evidence="5">
    <location>
        <begin position="230"/>
        <end position="252"/>
    </location>
</feature>
<protein>
    <recommendedName>
        <fullName evidence="8">PQ-loop repeat family protein / transmembrane family protein</fullName>
    </recommendedName>
</protein>
<dbReference type="OrthoDB" id="8048523at2759"/>
<keyword evidence="7" id="KW-1185">Reference proteome</keyword>
<evidence type="ECO:0000256" key="1">
    <source>
        <dbReference type="ARBA" id="ARBA00004141"/>
    </source>
</evidence>
<dbReference type="GO" id="GO:0016020">
    <property type="term" value="C:membrane"/>
    <property type="evidence" value="ECO:0007669"/>
    <property type="project" value="UniProtKB-SubCell"/>
</dbReference>
<feature type="transmembrane region" description="Helical" evidence="5">
    <location>
        <begin position="462"/>
        <end position="482"/>
    </location>
</feature>
<feature type="transmembrane region" description="Helical" evidence="5">
    <location>
        <begin position="367"/>
        <end position="385"/>
    </location>
</feature>
<dbReference type="FunFam" id="1.20.1280.290:FF:000012">
    <property type="entry name" value="Vacuolar membrane PQ loop repeat protein"/>
    <property type="match status" value="1"/>
</dbReference>
<dbReference type="EMBL" id="JAMYWD010000005">
    <property type="protein sequence ID" value="KAJ4970732.1"/>
    <property type="molecule type" value="Genomic_DNA"/>
</dbReference>
<sequence>MELRSWLGLGRWESWVGEGGAGEGRANVSHLPYNRNGYVFFTSARGLEKGDITDILEHAASIYVNSSTEDLRASEEAAFASIKRVDYMGVYTSDHRKEHLNGLFQVLISGFWLFITIISLFHEIEVGESSNVMGLLKGSLPVCPRNQHCSRWARIYMKYCLCGVKDGVSLTLGLVSVISWGVAEVPQIITNYKEKSTEGISIAFLMTWILGDLFNVCGCLLEPATLPTQYYMAMLYTITTVFLAAQTVYYGHIYNRLKSHKRDYQGGMLSQTEAVDKSSIVGESQTQLGEEALTSSPIAVVSHAGPHGRTFYYTSARSLSRSLTPTAGSYLGRSPITIPGQHSLQAPLLSEIISTEYPTTIKTKSTLCVVSAVTLFIKSFGLYTLQLDRSDISSEKPTGVVIFIGRKLLQNGGGLLLVNEVEEHSGIGTFLGWAMAAIYMGGRIPQIFLNIRRGNVEGLNPLMFVFALVGNVTYVASILVSSLRWSKIRPNLPWLVDAAGCVLLDCFILVHEYLSILIVTSSAEVHSWRQLLLDDHSPEMHEFINCIVMLSWCQQS</sequence>
<dbReference type="PANTHER" id="PTHR16201:SF44">
    <property type="entry name" value="SEVEN TRANSMEMBRANE PROTEIN 1"/>
    <property type="match status" value="1"/>
</dbReference>
<dbReference type="Proteomes" id="UP001141806">
    <property type="component" value="Unassembled WGS sequence"/>
</dbReference>
<evidence type="ECO:0000313" key="7">
    <source>
        <dbReference type="Proteomes" id="UP001141806"/>
    </source>
</evidence>